<accession>A0A395M1S6</accession>
<organism evidence="3 4">
    <name type="scientific">Candidatus Thermochlorobacter aerophilus</name>
    <dbReference type="NCBI Taxonomy" id="1868324"/>
    <lineage>
        <taxon>Bacteria</taxon>
        <taxon>Pseudomonadati</taxon>
        <taxon>Chlorobiota</taxon>
        <taxon>Chlorobiia</taxon>
        <taxon>Chlorobiales</taxon>
        <taxon>Candidatus Thermochlorobacteriaceae</taxon>
        <taxon>Candidatus Thermochlorobacter</taxon>
    </lineage>
</organism>
<dbReference type="PROSITE" id="PS51278">
    <property type="entry name" value="GATASE_TYPE_2"/>
    <property type="match status" value="1"/>
</dbReference>
<dbReference type="InterPro" id="IPR017932">
    <property type="entry name" value="GATase_2_dom"/>
</dbReference>
<protein>
    <submittedName>
        <fullName evidence="3">Class II glutamine amidotransferase</fullName>
    </submittedName>
</protein>
<dbReference type="InterPro" id="IPR029055">
    <property type="entry name" value="Ntn_hydrolases_N"/>
</dbReference>
<dbReference type="InterPro" id="IPR026869">
    <property type="entry name" value="EgtC-like"/>
</dbReference>
<dbReference type="Gene3D" id="3.60.20.10">
    <property type="entry name" value="Glutamine Phosphoribosylpyrophosphate, subunit 1, domain 1"/>
    <property type="match status" value="1"/>
</dbReference>
<evidence type="ECO:0000313" key="3">
    <source>
        <dbReference type="EMBL" id="RFM24662.1"/>
    </source>
</evidence>
<evidence type="ECO:0000313" key="4">
    <source>
        <dbReference type="Proteomes" id="UP000266389"/>
    </source>
</evidence>
<dbReference type="EMBL" id="PHFL01000030">
    <property type="protein sequence ID" value="RFM24662.1"/>
    <property type="molecule type" value="Genomic_DNA"/>
</dbReference>
<name>A0A395M1S6_9BACT</name>
<dbReference type="Proteomes" id="UP000266389">
    <property type="component" value="Unassembled WGS sequence"/>
</dbReference>
<dbReference type="AlphaFoldDB" id="A0A395M1S6"/>
<dbReference type="GO" id="GO:0016740">
    <property type="term" value="F:transferase activity"/>
    <property type="evidence" value="ECO:0007669"/>
    <property type="project" value="UniProtKB-KW"/>
</dbReference>
<sequence>MAYKAVAKEVLLNDFQSMCRFAVYRGKPITLKKLIFEPPHNFVEQSRRPREMIITPINVDGYGLAWYNLEVHPEPAVITSEKPFWHDINVARIADKIVSPTIFVHVRAASPGLLVHQANSHPFQWKEQIFMHNGIISDFKRCMMRAIRQQIADPFYSHLLGTTDSEHIFHLYLSIRQEQPTLTMAEAMLETIARLNTLAEKHGSDLILNMALTDGKTIVVTRYTSIEKSATLYYTQSSPMFPEAIVVASEPLDYRDTSWQTFPLNTMMVINERNELSMIPIPNPFLKDGHLPSARPVTLKISTPTEN</sequence>
<dbReference type="Pfam" id="PF13230">
    <property type="entry name" value="GATase_4"/>
    <property type="match status" value="1"/>
</dbReference>
<keyword evidence="3" id="KW-0808">Transferase</keyword>
<dbReference type="SUPFAM" id="SSF56235">
    <property type="entry name" value="N-terminal nucleophile aminohydrolases (Ntn hydrolases)"/>
    <property type="match status" value="1"/>
</dbReference>
<evidence type="ECO:0000256" key="1">
    <source>
        <dbReference type="ARBA" id="ARBA00022962"/>
    </source>
</evidence>
<proteinExistence type="predicted"/>
<dbReference type="CDD" id="cd01908">
    <property type="entry name" value="YafJ"/>
    <property type="match status" value="1"/>
</dbReference>
<dbReference type="PANTHER" id="PTHR43187:SF1">
    <property type="entry name" value="GLUTAMINE AMIDOTRANSFERASE DUG3-RELATED"/>
    <property type="match status" value="1"/>
</dbReference>
<reference evidence="3 4" key="1">
    <citation type="journal article" date="2011" name="ISME J.">
        <title>Community ecology of hot spring cyanobacterial mats: predominant populations and their functional potential.</title>
        <authorList>
            <person name="Klatt C.G."/>
            <person name="Wood J.M."/>
            <person name="Rusch D.B."/>
            <person name="Bateson M.M."/>
            <person name="Hamamura N."/>
            <person name="Heidelberg J.F."/>
            <person name="Grossman A.R."/>
            <person name="Bhaya D."/>
            <person name="Cohan F.M."/>
            <person name="Kuhl M."/>
            <person name="Bryant D.A."/>
            <person name="Ward D.M."/>
        </authorList>
    </citation>
    <scope>NUCLEOTIDE SEQUENCE [LARGE SCALE GENOMIC DNA]</scope>
    <source>
        <strain evidence="3">OS</strain>
    </source>
</reference>
<evidence type="ECO:0000259" key="2">
    <source>
        <dbReference type="PROSITE" id="PS51278"/>
    </source>
</evidence>
<keyword evidence="1 3" id="KW-0315">Glutamine amidotransferase</keyword>
<dbReference type="PANTHER" id="PTHR43187">
    <property type="entry name" value="GLUTAMINE AMIDOTRANSFERASE DUG3-RELATED"/>
    <property type="match status" value="1"/>
</dbReference>
<gene>
    <name evidence="3" type="ORF">D0433_04480</name>
</gene>
<comment type="caution">
    <text evidence="3">The sequence shown here is derived from an EMBL/GenBank/DDBJ whole genome shotgun (WGS) entry which is preliminary data.</text>
</comment>
<dbReference type="InterPro" id="IPR052373">
    <property type="entry name" value="Gamma-glu_amide_hydrolase"/>
</dbReference>
<feature type="domain" description="Glutamine amidotransferase type-2" evidence="2">
    <location>
        <begin position="19"/>
        <end position="307"/>
    </location>
</feature>